<feature type="region of interest" description="Disordered" evidence="1">
    <location>
        <begin position="90"/>
        <end position="113"/>
    </location>
</feature>
<keyword evidence="3" id="KW-1185">Reference proteome</keyword>
<evidence type="ECO:0000313" key="3">
    <source>
        <dbReference type="Proteomes" id="UP000424462"/>
    </source>
</evidence>
<reference evidence="2 3" key="1">
    <citation type="submission" date="2019-11" db="EMBL/GenBank/DDBJ databases">
        <title>Complete genome sequence of Corynebacterium kalinowskii 1959, a novel Corynebacterium species isolated from soil of a small paddock in Vilsendorf, Germany.</title>
        <authorList>
            <person name="Schaffert L."/>
            <person name="Ruwe M."/>
            <person name="Milse J."/>
            <person name="Hanuschka K."/>
            <person name="Ortseifen V."/>
            <person name="Droste J."/>
            <person name="Brandt D."/>
            <person name="Schlueter L."/>
            <person name="Kutter Y."/>
            <person name="Vinke S."/>
            <person name="Viehoefer P."/>
            <person name="Jacob L."/>
            <person name="Luebke N.-C."/>
            <person name="Schulte-Berndt E."/>
            <person name="Hain C."/>
            <person name="Linder M."/>
            <person name="Schmidt P."/>
            <person name="Wollenschlaeger L."/>
            <person name="Luttermann T."/>
            <person name="Thieme E."/>
            <person name="Hassa J."/>
            <person name="Haak M."/>
            <person name="Wittchen M."/>
            <person name="Mentz A."/>
            <person name="Persicke M."/>
            <person name="Busche T."/>
            <person name="Ruckert C."/>
        </authorList>
    </citation>
    <scope>NUCLEOTIDE SEQUENCE [LARGE SCALE GENOMIC DNA]</scope>
    <source>
        <strain evidence="2 3">2039</strain>
    </source>
</reference>
<evidence type="ECO:0000256" key="1">
    <source>
        <dbReference type="SAM" id="MobiDB-lite"/>
    </source>
</evidence>
<evidence type="ECO:0000313" key="2">
    <source>
        <dbReference type="EMBL" id="QGU07337.1"/>
    </source>
</evidence>
<dbReference type="AlphaFoldDB" id="A0A6B8W5U0"/>
<evidence type="ECO:0008006" key="4">
    <source>
        <dbReference type="Google" id="ProtNLM"/>
    </source>
</evidence>
<gene>
    <name evidence="2" type="ORF">COCCU_07015</name>
</gene>
<dbReference type="Proteomes" id="UP000424462">
    <property type="component" value="Chromosome"/>
</dbReference>
<organism evidence="2 3">
    <name type="scientific">Corynebacterium occultum</name>
    <dbReference type="NCBI Taxonomy" id="2675219"/>
    <lineage>
        <taxon>Bacteria</taxon>
        <taxon>Bacillati</taxon>
        <taxon>Actinomycetota</taxon>
        <taxon>Actinomycetes</taxon>
        <taxon>Mycobacteriales</taxon>
        <taxon>Corynebacteriaceae</taxon>
        <taxon>Corynebacterium</taxon>
    </lineage>
</organism>
<dbReference type="RefSeq" id="WP_156230841.1">
    <property type="nucleotide sequence ID" value="NZ_CP046455.1"/>
</dbReference>
<proteinExistence type="predicted"/>
<dbReference type="EMBL" id="CP046455">
    <property type="protein sequence ID" value="QGU07337.1"/>
    <property type="molecule type" value="Genomic_DNA"/>
</dbReference>
<accession>A0A6B8W5U0</accession>
<name>A0A6B8W5U0_9CORY</name>
<dbReference type="KEGG" id="cok:COCCU_07015"/>
<sequence>MSTLPALDPALTSAILTGTAPRLRRRAEQLAAGAQQWRITPGETTTIEIGTTTVTVETDGHPNCGCLLAPKCAHLAAVCLAAPAAGESNPIMAQPHDGTPEPTEDEPRPASAATTERITAILTGVEPVLTEITAHGLGGLSVAGHTRLLAAVQATRTSGLPRLERALTALATSSQALRRGQPVGRRALARQVHAVLLTRHLLARTPEDPQAVGTTRRVYRELDTESGPGAGSFTPLFAEPVISDSGFAGVSITLLSGRGELFQISRTPPGEVADARRVWHSPVKLGDIRCSHADLSHRTLLITGGTSSEDGRLGSGRQTRAAQGQDVTQDMLRRLNLPTELRFIDTTLAAVHGAGVETTGGHHFSFLPAARKLGVRGLAGALRTALSHGTVTLTLMLRNDHVMVMWAQGHQLDPTRRILPGLDQITPTRRPEPHPDCPAGENQPLSIPDNSVAERLWPWLERSASQGAPSIQRRSAELAHDVTTLWKLAAPTGATLLDNLGHTPQQLDTLLSLGIYLTAMEHPS</sequence>
<protein>
    <recommendedName>
        <fullName evidence="4">SWIM-type domain-containing protein</fullName>
    </recommendedName>
</protein>